<dbReference type="EMBL" id="AZCN01000091">
    <property type="protein sequence ID" value="KRK14289.1"/>
    <property type="molecule type" value="Genomic_DNA"/>
</dbReference>
<comment type="caution">
    <text evidence="2">The sequence shown here is derived from an EMBL/GenBank/DDBJ whole genome shotgun (WGS) entry which is preliminary data.</text>
</comment>
<feature type="domain" description="Calcineurin-like phosphoesterase" evidence="1">
    <location>
        <begin position="8"/>
        <end position="155"/>
    </location>
</feature>
<dbReference type="Proteomes" id="UP000051181">
    <property type="component" value="Unassembled WGS sequence"/>
</dbReference>
<dbReference type="SUPFAM" id="SSF56300">
    <property type="entry name" value="Metallo-dependent phosphatases"/>
    <property type="match status" value="1"/>
</dbReference>
<proteinExistence type="predicted"/>
<protein>
    <submittedName>
        <fullName evidence="2">Phosphoesterase or phosphohydrolase</fullName>
    </submittedName>
</protein>
<sequence>MGDSMQYFTADTHFFHEQLLGNNDFAPRLFDSVEEMNQAIITAWNRRVTDRDIVYHLGDIAMRPSNYPGNDEVLEVLQQLNGQLILIKGNHDNRALFKFLAKHNSMIAPGRPKFQFHDVGVLIKANHFQFFMTHYPLMMGIVKQTMNLHGHIHHSSVPLAENINVGVDAPELDLLAHKLPFGTPLSVAEIFEIYTKKAALLAKQHKN</sequence>
<keyword evidence="2" id="KW-0378">Hydrolase</keyword>
<gene>
    <name evidence="2" type="ORF">FD22_GL002542</name>
</gene>
<evidence type="ECO:0000313" key="2">
    <source>
        <dbReference type="EMBL" id="KRK14289.1"/>
    </source>
</evidence>
<dbReference type="GO" id="GO:0016787">
    <property type="term" value="F:hydrolase activity"/>
    <property type="evidence" value="ECO:0007669"/>
    <property type="project" value="UniProtKB-KW"/>
</dbReference>
<dbReference type="AlphaFoldDB" id="A0A0R1F3Y5"/>
<dbReference type="Gene3D" id="3.60.21.10">
    <property type="match status" value="1"/>
</dbReference>
<dbReference type="Pfam" id="PF00149">
    <property type="entry name" value="Metallophos"/>
    <property type="match status" value="1"/>
</dbReference>
<accession>A0A0R1F3Y5</accession>
<dbReference type="PATRIC" id="fig|913848.6.peg.2590"/>
<evidence type="ECO:0000259" key="1">
    <source>
        <dbReference type="Pfam" id="PF00149"/>
    </source>
</evidence>
<organism evidence="2 3">
    <name type="scientific">Loigolactobacillus coryniformis subsp. coryniformis KCTC 3167 = DSM 20001</name>
    <dbReference type="NCBI Taxonomy" id="913848"/>
    <lineage>
        <taxon>Bacteria</taxon>
        <taxon>Bacillati</taxon>
        <taxon>Bacillota</taxon>
        <taxon>Bacilli</taxon>
        <taxon>Lactobacillales</taxon>
        <taxon>Lactobacillaceae</taxon>
        <taxon>Loigolactobacillus</taxon>
    </lineage>
</organism>
<dbReference type="eggNOG" id="COG4186">
    <property type="taxonomic scope" value="Bacteria"/>
</dbReference>
<evidence type="ECO:0000313" key="3">
    <source>
        <dbReference type="Proteomes" id="UP000051181"/>
    </source>
</evidence>
<name>A0A0R1F3Y5_9LACO</name>
<dbReference type="InterPro" id="IPR029052">
    <property type="entry name" value="Metallo-depent_PP-like"/>
</dbReference>
<dbReference type="InterPro" id="IPR004843">
    <property type="entry name" value="Calcineurin-like_PHP"/>
</dbReference>
<reference evidence="2 3" key="1">
    <citation type="journal article" date="2015" name="Genome Announc.">
        <title>Expanding the biotechnology potential of lactobacilli through comparative genomics of 213 strains and associated genera.</title>
        <authorList>
            <person name="Sun Z."/>
            <person name="Harris H.M."/>
            <person name="McCann A."/>
            <person name="Guo C."/>
            <person name="Argimon S."/>
            <person name="Zhang W."/>
            <person name="Yang X."/>
            <person name="Jeffery I.B."/>
            <person name="Cooney J.C."/>
            <person name="Kagawa T.F."/>
            <person name="Liu W."/>
            <person name="Song Y."/>
            <person name="Salvetti E."/>
            <person name="Wrobel A."/>
            <person name="Rasinkangas P."/>
            <person name="Parkhill J."/>
            <person name="Rea M.C."/>
            <person name="O'Sullivan O."/>
            <person name="Ritari J."/>
            <person name="Douillard F.P."/>
            <person name="Paul Ross R."/>
            <person name="Yang R."/>
            <person name="Briner A.E."/>
            <person name="Felis G.E."/>
            <person name="de Vos W.M."/>
            <person name="Barrangou R."/>
            <person name="Klaenhammer T.R."/>
            <person name="Caufield P.W."/>
            <person name="Cui Y."/>
            <person name="Zhang H."/>
            <person name="O'Toole P.W."/>
        </authorList>
    </citation>
    <scope>NUCLEOTIDE SEQUENCE [LARGE SCALE GENOMIC DNA]</scope>
    <source>
        <strain evidence="2 3">DSM 20001</strain>
    </source>
</reference>